<feature type="non-terminal residue" evidence="2">
    <location>
        <position position="236"/>
    </location>
</feature>
<name>A0A3P7JIR8_STRVU</name>
<dbReference type="EMBL" id="UYYB01143014">
    <property type="protein sequence ID" value="VDM85621.1"/>
    <property type="molecule type" value="Genomic_DNA"/>
</dbReference>
<keyword evidence="3" id="KW-1185">Reference proteome</keyword>
<evidence type="ECO:0008006" key="4">
    <source>
        <dbReference type="Google" id="ProtNLM"/>
    </source>
</evidence>
<dbReference type="OrthoDB" id="5861729at2759"/>
<feature type="region of interest" description="Disordered" evidence="1">
    <location>
        <begin position="121"/>
        <end position="142"/>
    </location>
</feature>
<reference evidence="2 3" key="1">
    <citation type="submission" date="2018-11" db="EMBL/GenBank/DDBJ databases">
        <authorList>
            <consortium name="Pathogen Informatics"/>
        </authorList>
    </citation>
    <scope>NUCLEOTIDE SEQUENCE [LARGE SCALE GENOMIC DNA]</scope>
</reference>
<protein>
    <recommendedName>
        <fullName evidence="4">Peptidase aspartic putative domain-containing protein</fullName>
    </recommendedName>
</protein>
<accession>A0A3P7JIR8</accession>
<feature type="compositionally biased region" description="Basic and acidic residues" evidence="1">
    <location>
        <begin position="121"/>
        <end position="140"/>
    </location>
</feature>
<evidence type="ECO:0000256" key="1">
    <source>
        <dbReference type="SAM" id="MobiDB-lite"/>
    </source>
</evidence>
<dbReference type="Proteomes" id="UP000270094">
    <property type="component" value="Unassembled WGS sequence"/>
</dbReference>
<proteinExistence type="predicted"/>
<evidence type="ECO:0000313" key="3">
    <source>
        <dbReference type="Proteomes" id="UP000270094"/>
    </source>
</evidence>
<dbReference type="AlphaFoldDB" id="A0A3P7JIR8"/>
<gene>
    <name evidence="2" type="ORF">SVUK_LOCUS20619</name>
</gene>
<sequence length="236" mass="28076">MDSDKHKLPSGMHLISTKLGYMLSGKKQLIRPNVVVVQAESSDEDLEVWERYWRMESSGTEEYTGTEKKEKKMLDDRTLKKFRRTTRRSVNTLIPLELEEAEEEKENGDFIDYPRQEGEERAIRRQRAAEEQKEPALEQRRSKRKLKKNFPYKAEEYDIHVVEVEENSKCILEFPFFRMDTREAAESLLESLNEKTKSMFEEPEIQRRLDIVYADTIVLLSRSEDCQQKLEFLKQE</sequence>
<evidence type="ECO:0000313" key="2">
    <source>
        <dbReference type="EMBL" id="VDM85621.1"/>
    </source>
</evidence>
<organism evidence="2 3">
    <name type="scientific">Strongylus vulgaris</name>
    <name type="common">Blood worm</name>
    <dbReference type="NCBI Taxonomy" id="40348"/>
    <lineage>
        <taxon>Eukaryota</taxon>
        <taxon>Metazoa</taxon>
        <taxon>Ecdysozoa</taxon>
        <taxon>Nematoda</taxon>
        <taxon>Chromadorea</taxon>
        <taxon>Rhabditida</taxon>
        <taxon>Rhabditina</taxon>
        <taxon>Rhabditomorpha</taxon>
        <taxon>Strongyloidea</taxon>
        <taxon>Strongylidae</taxon>
        <taxon>Strongylus</taxon>
    </lineage>
</organism>